<dbReference type="InterPro" id="IPR036179">
    <property type="entry name" value="Ig-like_dom_sf"/>
</dbReference>
<evidence type="ECO:0008006" key="3">
    <source>
        <dbReference type="Google" id="ProtNLM"/>
    </source>
</evidence>
<accession>A0A2A2K8W9</accession>
<dbReference type="AlphaFoldDB" id="A0A2A2K8W9"/>
<organism evidence="1 2">
    <name type="scientific">Diploscapter pachys</name>
    <dbReference type="NCBI Taxonomy" id="2018661"/>
    <lineage>
        <taxon>Eukaryota</taxon>
        <taxon>Metazoa</taxon>
        <taxon>Ecdysozoa</taxon>
        <taxon>Nematoda</taxon>
        <taxon>Chromadorea</taxon>
        <taxon>Rhabditida</taxon>
        <taxon>Rhabditina</taxon>
        <taxon>Rhabditomorpha</taxon>
        <taxon>Rhabditoidea</taxon>
        <taxon>Rhabditidae</taxon>
        <taxon>Diploscapter</taxon>
    </lineage>
</organism>
<comment type="caution">
    <text evidence="1">The sequence shown here is derived from an EMBL/GenBank/DDBJ whole genome shotgun (WGS) entry which is preliminary data.</text>
</comment>
<dbReference type="OrthoDB" id="8923679at2759"/>
<dbReference type="Proteomes" id="UP000218231">
    <property type="component" value="Unassembled WGS sequence"/>
</dbReference>
<reference evidence="1 2" key="1">
    <citation type="journal article" date="2017" name="Curr. Biol.">
        <title>Genome architecture and evolution of a unichromosomal asexual nematode.</title>
        <authorList>
            <person name="Fradin H."/>
            <person name="Zegar C."/>
            <person name="Gutwein M."/>
            <person name="Lucas J."/>
            <person name="Kovtun M."/>
            <person name="Corcoran D."/>
            <person name="Baugh L.R."/>
            <person name="Kiontke K."/>
            <person name="Gunsalus K."/>
            <person name="Fitch D.H."/>
            <person name="Piano F."/>
        </authorList>
    </citation>
    <scope>NUCLEOTIDE SEQUENCE [LARGE SCALE GENOMIC DNA]</scope>
    <source>
        <strain evidence="1">PF1309</strain>
    </source>
</reference>
<gene>
    <name evidence="1" type="ORF">WR25_06439</name>
</gene>
<dbReference type="STRING" id="2018661.A0A2A2K8W9"/>
<dbReference type="InterPro" id="IPR013783">
    <property type="entry name" value="Ig-like_fold"/>
</dbReference>
<dbReference type="SUPFAM" id="SSF48726">
    <property type="entry name" value="Immunoglobulin"/>
    <property type="match status" value="1"/>
</dbReference>
<dbReference type="CDD" id="cd00096">
    <property type="entry name" value="Ig"/>
    <property type="match status" value="1"/>
</dbReference>
<dbReference type="EMBL" id="LIAE01009280">
    <property type="protein sequence ID" value="PAV70404.1"/>
    <property type="molecule type" value="Genomic_DNA"/>
</dbReference>
<dbReference type="Gene3D" id="2.60.40.10">
    <property type="entry name" value="Immunoglobulins"/>
    <property type="match status" value="1"/>
</dbReference>
<evidence type="ECO:0000313" key="1">
    <source>
        <dbReference type="EMBL" id="PAV70404.1"/>
    </source>
</evidence>
<keyword evidence="2" id="KW-1185">Reference proteome</keyword>
<sequence>MDDFDATDPTPNYDVSTSLGLSVILKRPRLIASSKLDVNFAWYKDDAQVYTNNTHFVTSTGDLVIVGITRNDFGNYRVIASSESFTDIVSQEYSIKDVGDLNRPQMSEMAIAIVYFTPDQTILASTLGKKEHFDCVPNTGSTDFETASDRNPTSDPLGYRPEMLHEKEVIVGDFHVVLQWAKG</sequence>
<protein>
    <recommendedName>
        <fullName evidence="3">Ig-like domain-containing protein</fullName>
    </recommendedName>
</protein>
<proteinExistence type="predicted"/>
<evidence type="ECO:0000313" key="2">
    <source>
        <dbReference type="Proteomes" id="UP000218231"/>
    </source>
</evidence>
<name>A0A2A2K8W9_9BILA</name>